<dbReference type="GO" id="GO:0015562">
    <property type="term" value="F:efflux transmembrane transporter activity"/>
    <property type="evidence" value="ECO:0007669"/>
    <property type="project" value="TreeGrafter"/>
</dbReference>
<evidence type="ECO:0000313" key="5">
    <source>
        <dbReference type="Proteomes" id="UP000186684"/>
    </source>
</evidence>
<gene>
    <name evidence="4" type="ORF">SAMN05421759_12528</name>
</gene>
<dbReference type="PANTHER" id="PTHR30469">
    <property type="entry name" value="MULTIDRUG RESISTANCE PROTEIN MDTA"/>
    <property type="match status" value="1"/>
</dbReference>
<keyword evidence="5" id="KW-1185">Reference proteome</keyword>
<keyword evidence="3" id="KW-0732">Signal</keyword>
<feature type="chain" id="PRO_5013360649" evidence="3">
    <location>
        <begin position="25"/>
        <end position="359"/>
    </location>
</feature>
<protein>
    <submittedName>
        <fullName evidence="4">RND family efflux transporter, MFP subunit</fullName>
    </submittedName>
</protein>
<dbReference type="InterPro" id="IPR006143">
    <property type="entry name" value="RND_pump_MFP"/>
</dbReference>
<dbReference type="EMBL" id="FTOQ01000025">
    <property type="protein sequence ID" value="SIT17101.1"/>
    <property type="molecule type" value="Genomic_DNA"/>
</dbReference>
<dbReference type="Proteomes" id="UP000186684">
    <property type="component" value="Unassembled WGS sequence"/>
</dbReference>
<evidence type="ECO:0000256" key="1">
    <source>
        <dbReference type="ARBA" id="ARBA00009477"/>
    </source>
</evidence>
<dbReference type="STRING" id="633194.SAMN05421759_12528"/>
<evidence type="ECO:0000313" key="4">
    <source>
        <dbReference type="EMBL" id="SIT17101.1"/>
    </source>
</evidence>
<reference evidence="5" key="1">
    <citation type="submission" date="2017-01" db="EMBL/GenBank/DDBJ databases">
        <authorList>
            <person name="Varghese N."/>
            <person name="Submissions S."/>
        </authorList>
    </citation>
    <scope>NUCLEOTIDE SEQUENCE [LARGE SCALE GENOMIC DNA]</scope>
    <source>
        <strain evidence="5">DSM 29430</strain>
    </source>
</reference>
<organism evidence="4 5">
    <name type="scientific">Roseivivax lentus</name>
    <dbReference type="NCBI Taxonomy" id="633194"/>
    <lineage>
        <taxon>Bacteria</taxon>
        <taxon>Pseudomonadati</taxon>
        <taxon>Pseudomonadota</taxon>
        <taxon>Alphaproteobacteria</taxon>
        <taxon>Rhodobacterales</taxon>
        <taxon>Roseobacteraceae</taxon>
        <taxon>Roseivivax</taxon>
    </lineage>
</organism>
<dbReference type="PANTHER" id="PTHR30469:SF20">
    <property type="entry name" value="EFFLUX RND TRANSPORTER PERIPLASMIC ADAPTOR SUBUNIT"/>
    <property type="match status" value="1"/>
</dbReference>
<dbReference type="NCBIfam" id="TIGR01730">
    <property type="entry name" value="RND_mfp"/>
    <property type="match status" value="1"/>
</dbReference>
<proteinExistence type="inferred from homology"/>
<sequence>MHIRSFPAFALLSLLSILTSPVGAQDTDAPPSELVRPAKLMTLSAEQAMLRRDFFGRVTAKETVDLAFQVSGQIERFPVAEGETYEEGALLAQLDLEPLERSVAQAEVNLNKSQRDLDRLQELSSANVAEVQVQDTRTQRDLARIALEDAEERLADATLRAPFEALIVRRLAASYSTVSAGTPVVRLSDMSEIRVDIDVPEILFRRAQSTNDVRFLAKLPDTDATYPLVIREFEAETAAVAQTFRVTLAFTETPGAFVLPGASVTVTAEAREGDRTRMQLPETALVYDAEGAPHVMVFEPSSDNPDTGTVRRTPVEIAVGDDGRIGIADGPAPGTEIVRAGAAMLRDGQSVRRFTGIGE</sequence>
<comment type="similarity">
    <text evidence="1">Belongs to the membrane fusion protein (MFP) (TC 8.A.1) family.</text>
</comment>
<dbReference type="Gene3D" id="1.10.287.470">
    <property type="entry name" value="Helix hairpin bin"/>
    <property type="match status" value="1"/>
</dbReference>
<dbReference type="AlphaFoldDB" id="A0A1N7Q2R0"/>
<dbReference type="Gene3D" id="2.40.420.20">
    <property type="match status" value="1"/>
</dbReference>
<dbReference type="GO" id="GO:1990281">
    <property type="term" value="C:efflux pump complex"/>
    <property type="evidence" value="ECO:0007669"/>
    <property type="project" value="TreeGrafter"/>
</dbReference>
<dbReference type="Gene3D" id="2.40.30.170">
    <property type="match status" value="1"/>
</dbReference>
<evidence type="ECO:0000256" key="2">
    <source>
        <dbReference type="SAM" id="Coils"/>
    </source>
</evidence>
<accession>A0A1N7Q2R0</accession>
<name>A0A1N7Q2R0_9RHOB</name>
<feature type="signal peptide" evidence="3">
    <location>
        <begin position="1"/>
        <end position="24"/>
    </location>
</feature>
<dbReference type="SUPFAM" id="SSF111369">
    <property type="entry name" value="HlyD-like secretion proteins"/>
    <property type="match status" value="1"/>
</dbReference>
<feature type="coiled-coil region" evidence="2">
    <location>
        <begin position="96"/>
        <end position="160"/>
    </location>
</feature>
<keyword evidence="2" id="KW-0175">Coiled coil</keyword>
<dbReference type="Gene3D" id="2.40.50.100">
    <property type="match status" value="1"/>
</dbReference>
<evidence type="ECO:0000256" key="3">
    <source>
        <dbReference type="SAM" id="SignalP"/>
    </source>
</evidence>